<accession>A0A4Y9FQ08</accession>
<dbReference type="EMBL" id="SPQA01000016">
    <property type="protein sequence ID" value="TFU30610.1"/>
    <property type="molecule type" value="Genomic_DNA"/>
</dbReference>
<dbReference type="RefSeq" id="WP_135052875.1">
    <property type="nucleotide sequence ID" value="NZ_CAKOCW010000014.1"/>
</dbReference>
<dbReference type="InterPro" id="IPR041492">
    <property type="entry name" value="HAD_2"/>
</dbReference>
<evidence type="ECO:0000313" key="2">
    <source>
        <dbReference type="Proteomes" id="UP000297747"/>
    </source>
</evidence>
<dbReference type="NCBIfam" id="TIGR01549">
    <property type="entry name" value="HAD-SF-IA-v1"/>
    <property type="match status" value="1"/>
</dbReference>
<dbReference type="SUPFAM" id="SSF56784">
    <property type="entry name" value="HAD-like"/>
    <property type="match status" value="1"/>
</dbReference>
<comment type="caution">
    <text evidence="1">The sequence shown here is derived from an EMBL/GenBank/DDBJ whole genome shotgun (WGS) entry which is preliminary data.</text>
</comment>
<dbReference type="GO" id="GO:0008967">
    <property type="term" value="F:phosphoglycolate phosphatase activity"/>
    <property type="evidence" value="ECO:0007669"/>
    <property type="project" value="TreeGrafter"/>
</dbReference>
<dbReference type="GO" id="GO:0005829">
    <property type="term" value="C:cytosol"/>
    <property type="evidence" value="ECO:0007669"/>
    <property type="project" value="TreeGrafter"/>
</dbReference>
<dbReference type="Gene3D" id="1.10.150.240">
    <property type="entry name" value="Putative phosphatase, domain 2"/>
    <property type="match status" value="1"/>
</dbReference>
<dbReference type="SFLD" id="SFLDG01135">
    <property type="entry name" value="C1.5.6:_HAD__Beta-PGM__Phospha"/>
    <property type="match status" value="1"/>
</dbReference>
<dbReference type="Proteomes" id="UP000297747">
    <property type="component" value="Unassembled WGS sequence"/>
</dbReference>
<dbReference type="InterPro" id="IPR050155">
    <property type="entry name" value="HAD-like_hydrolase_sf"/>
</dbReference>
<dbReference type="GO" id="GO:0006281">
    <property type="term" value="P:DNA repair"/>
    <property type="evidence" value="ECO:0007669"/>
    <property type="project" value="TreeGrafter"/>
</dbReference>
<dbReference type="InterPro" id="IPR036412">
    <property type="entry name" value="HAD-like_sf"/>
</dbReference>
<dbReference type="SFLD" id="SFLDG01129">
    <property type="entry name" value="C1.5:_HAD__Beta-PGM__Phosphata"/>
    <property type="match status" value="1"/>
</dbReference>
<dbReference type="SFLD" id="SFLDS00003">
    <property type="entry name" value="Haloacid_Dehalogenase"/>
    <property type="match status" value="1"/>
</dbReference>
<proteinExistence type="predicted"/>
<dbReference type="Pfam" id="PF13419">
    <property type="entry name" value="HAD_2"/>
    <property type="match status" value="1"/>
</dbReference>
<protein>
    <submittedName>
        <fullName evidence="1">HAD family hydrolase</fullName>
    </submittedName>
</protein>
<dbReference type="InterPro" id="IPR023214">
    <property type="entry name" value="HAD_sf"/>
</dbReference>
<dbReference type="InterPro" id="IPR023198">
    <property type="entry name" value="PGP-like_dom2"/>
</dbReference>
<reference evidence="1 2" key="1">
    <citation type="submission" date="2019-03" db="EMBL/GenBank/DDBJ databases">
        <title>Diversity of the mouse oral microbiome.</title>
        <authorList>
            <person name="Joseph S."/>
            <person name="Aduse-Opoku J."/>
            <person name="Curtis M."/>
            <person name="Wade W."/>
            <person name="Hashim A."/>
        </authorList>
    </citation>
    <scope>NUCLEOTIDE SEQUENCE [LARGE SCALE GENOMIC DNA]</scope>
    <source>
        <strain evidence="1 2">HT4</strain>
    </source>
</reference>
<keyword evidence="1" id="KW-0378">Hydrolase</keyword>
<gene>
    <name evidence="1" type="ORF">E4U01_05505</name>
</gene>
<sequence>MNRALIWDLDGTLLDSYPAILLGLEETYQYFGLTFHREEVKAFVLRYSVKDLLYQLSEQEQIPLETLNTVRANSLREKNAQISLMEGAREILEWAREMGMKQFIYTHKGGNTFAILDELGISHYFVEVLTADSGFARKPDPEAVLYLMEKYELPQEATYYIGDRLLDAETAQAAGIKSLNLTLGSSAYNTHIDCLLDIKNAIV</sequence>
<dbReference type="AlphaFoldDB" id="A0A4Y9FQ08"/>
<dbReference type="Gene3D" id="3.40.50.1000">
    <property type="entry name" value="HAD superfamily/HAD-like"/>
    <property type="match status" value="1"/>
</dbReference>
<name>A0A4Y9FQ08_STRAI</name>
<dbReference type="PANTHER" id="PTHR43434:SF25">
    <property type="entry name" value="PHOSPHOGLYCOLATE PHOSPHATASE"/>
    <property type="match status" value="1"/>
</dbReference>
<dbReference type="PANTHER" id="PTHR43434">
    <property type="entry name" value="PHOSPHOGLYCOLATE PHOSPHATASE"/>
    <property type="match status" value="1"/>
</dbReference>
<dbReference type="InterPro" id="IPR006439">
    <property type="entry name" value="HAD-SF_hydro_IA"/>
</dbReference>
<organism evidence="1 2">
    <name type="scientific">Streptococcus acidominimus</name>
    <dbReference type="NCBI Taxonomy" id="1326"/>
    <lineage>
        <taxon>Bacteria</taxon>
        <taxon>Bacillati</taxon>
        <taxon>Bacillota</taxon>
        <taxon>Bacilli</taxon>
        <taxon>Lactobacillales</taxon>
        <taxon>Streptococcaceae</taxon>
        <taxon>Streptococcus</taxon>
    </lineage>
</organism>
<evidence type="ECO:0000313" key="1">
    <source>
        <dbReference type="EMBL" id="TFU30610.1"/>
    </source>
</evidence>